<evidence type="ECO:0000313" key="3">
    <source>
        <dbReference type="Proteomes" id="UP000192434"/>
    </source>
</evidence>
<name>A0A1X0ILH8_9MYCO</name>
<dbReference type="RefSeq" id="WP_005094982.1">
    <property type="nucleotide sequence ID" value="NZ_MVII01000043.1"/>
</dbReference>
<dbReference type="Gene3D" id="1.10.287.850">
    <property type="entry name" value="HP0062-like domain"/>
    <property type="match status" value="1"/>
</dbReference>
<sequence>MAEMRDIKIQPGEVGDVIKQLDDLAGRVDAVLKTESPHLTTVAPGSDEVSQRVAQTSNAVHESFGKAAALGSTEIREVAATLRAHSGKIQETDLA</sequence>
<protein>
    <submittedName>
        <fullName evidence="2">PE family protein</fullName>
    </submittedName>
</protein>
<evidence type="ECO:0000259" key="1">
    <source>
        <dbReference type="Pfam" id="PF00934"/>
    </source>
</evidence>
<feature type="domain" description="PE" evidence="1">
    <location>
        <begin position="9"/>
        <end position="93"/>
    </location>
</feature>
<gene>
    <name evidence="2" type="ORF">BST43_24025</name>
</gene>
<organism evidence="2 3">
    <name type="scientific">Mycobacteroides saopaulense</name>
    <dbReference type="NCBI Taxonomy" id="1578165"/>
    <lineage>
        <taxon>Bacteria</taxon>
        <taxon>Bacillati</taxon>
        <taxon>Actinomycetota</taxon>
        <taxon>Actinomycetes</taxon>
        <taxon>Mycobacteriales</taxon>
        <taxon>Mycobacteriaceae</taxon>
        <taxon>Mycobacteroides</taxon>
    </lineage>
</organism>
<dbReference type="EMBL" id="MVII01000043">
    <property type="protein sequence ID" value="ORB48955.1"/>
    <property type="molecule type" value="Genomic_DNA"/>
</dbReference>
<dbReference type="OrthoDB" id="4731653at2"/>
<comment type="caution">
    <text evidence="2">The sequence shown here is derived from an EMBL/GenBank/DDBJ whole genome shotgun (WGS) entry which is preliminary data.</text>
</comment>
<dbReference type="AlphaFoldDB" id="A0A1X0ILH8"/>
<accession>A0A1X0ILH8</accession>
<dbReference type="InterPro" id="IPR000084">
    <property type="entry name" value="PE-PGRS_N"/>
</dbReference>
<dbReference type="Pfam" id="PF00934">
    <property type="entry name" value="PE"/>
    <property type="match status" value="1"/>
</dbReference>
<proteinExistence type="predicted"/>
<dbReference type="Proteomes" id="UP000192434">
    <property type="component" value="Unassembled WGS sequence"/>
</dbReference>
<evidence type="ECO:0000313" key="2">
    <source>
        <dbReference type="EMBL" id="ORB48955.1"/>
    </source>
</evidence>
<reference evidence="2 3" key="1">
    <citation type="submission" date="2016-12" db="EMBL/GenBank/DDBJ databases">
        <title>The new phylogeny of genus Mycobacterium.</title>
        <authorList>
            <person name="Tortoli E."/>
            <person name="Trovato A."/>
            <person name="Cirillo D.M."/>
        </authorList>
    </citation>
    <scope>NUCLEOTIDE SEQUENCE [LARGE SCALE GENOMIC DNA]</scope>
    <source>
        <strain evidence="2 3">CCUG 66554</strain>
    </source>
</reference>